<evidence type="ECO:0000313" key="3">
    <source>
        <dbReference type="Proteomes" id="UP001154282"/>
    </source>
</evidence>
<gene>
    <name evidence="2" type="ORF">LITE_LOCUS47031</name>
</gene>
<proteinExistence type="predicted"/>
<dbReference type="AlphaFoldDB" id="A0AAV0RA16"/>
<evidence type="ECO:0000256" key="1">
    <source>
        <dbReference type="SAM" id="MobiDB-lite"/>
    </source>
</evidence>
<feature type="non-terminal residue" evidence="2">
    <location>
        <position position="1"/>
    </location>
</feature>
<keyword evidence="3" id="KW-1185">Reference proteome</keyword>
<feature type="compositionally biased region" description="Basic residues" evidence="1">
    <location>
        <begin position="60"/>
        <end position="74"/>
    </location>
</feature>
<organism evidence="2 3">
    <name type="scientific">Linum tenue</name>
    <dbReference type="NCBI Taxonomy" id="586396"/>
    <lineage>
        <taxon>Eukaryota</taxon>
        <taxon>Viridiplantae</taxon>
        <taxon>Streptophyta</taxon>
        <taxon>Embryophyta</taxon>
        <taxon>Tracheophyta</taxon>
        <taxon>Spermatophyta</taxon>
        <taxon>Magnoliopsida</taxon>
        <taxon>eudicotyledons</taxon>
        <taxon>Gunneridae</taxon>
        <taxon>Pentapetalae</taxon>
        <taxon>rosids</taxon>
        <taxon>fabids</taxon>
        <taxon>Malpighiales</taxon>
        <taxon>Linaceae</taxon>
        <taxon>Linum</taxon>
    </lineage>
</organism>
<comment type="caution">
    <text evidence="2">The sequence shown here is derived from an EMBL/GenBank/DDBJ whole genome shotgun (WGS) entry which is preliminary data.</text>
</comment>
<protein>
    <submittedName>
        <fullName evidence="2">Uncharacterized protein</fullName>
    </submittedName>
</protein>
<dbReference type="EMBL" id="CAMGYJ010000010">
    <property type="protein sequence ID" value="CAI0554001.1"/>
    <property type="molecule type" value="Genomic_DNA"/>
</dbReference>
<evidence type="ECO:0000313" key="2">
    <source>
        <dbReference type="EMBL" id="CAI0554001.1"/>
    </source>
</evidence>
<reference evidence="2" key="1">
    <citation type="submission" date="2022-08" db="EMBL/GenBank/DDBJ databases">
        <authorList>
            <person name="Gutierrez-Valencia J."/>
        </authorList>
    </citation>
    <scope>NUCLEOTIDE SEQUENCE</scope>
</reference>
<accession>A0AAV0RA16</accession>
<dbReference type="Proteomes" id="UP001154282">
    <property type="component" value="Unassembled WGS sequence"/>
</dbReference>
<feature type="region of interest" description="Disordered" evidence="1">
    <location>
        <begin position="1"/>
        <end position="74"/>
    </location>
</feature>
<name>A0AAV0RA16_9ROSI</name>
<feature type="compositionally biased region" description="Basic and acidic residues" evidence="1">
    <location>
        <begin position="29"/>
        <end position="59"/>
    </location>
</feature>
<sequence length="104" mass="11686">LQSAGHPAVWTEEEAEESGGGSRAASQGRLRDGGEGARDGGERARDGGDRDRGSGEFRRTRAGWRRLRSRGRRRSGGYFRRQRDFGAGCLKILRNFKLFRNRFS</sequence>